<name>A0A2G9YCG4_9BACT</name>
<feature type="compositionally biased region" description="Basic and acidic residues" evidence="5">
    <location>
        <begin position="20"/>
        <end position="33"/>
    </location>
</feature>
<gene>
    <name evidence="4" type="primary">rplL</name>
    <name evidence="8" type="ORF">COX44_02765</name>
</gene>
<dbReference type="Pfam" id="PF16320">
    <property type="entry name" value="Ribosomal_L12_N"/>
    <property type="match status" value="1"/>
</dbReference>
<dbReference type="GO" id="GO:0006412">
    <property type="term" value="P:translation"/>
    <property type="evidence" value="ECO:0007669"/>
    <property type="project" value="UniProtKB-UniRule"/>
</dbReference>
<comment type="function">
    <text evidence="4">Forms part of the ribosomal stalk which helps the ribosome interact with GTP-bound translation factors. Is thus essential for accurate translation.</text>
</comment>
<dbReference type="NCBIfam" id="TIGR00855">
    <property type="entry name" value="L12"/>
    <property type="match status" value="1"/>
</dbReference>
<dbReference type="GO" id="GO:0003735">
    <property type="term" value="F:structural constituent of ribosome"/>
    <property type="evidence" value="ECO:0007669"/>
    <property type="project" value="InterPro"/>
</dbReference>
<dbReference type="FunFam" id="3.30.1390.10:FF:000001">
    <property type="entry name" value="50S ribosomal protein L7/L12"/>
    <property type="match status" value="1"/>
</dbReference>
<evidence type="ECO:0000259" key="6">
    <source>
        <dbReference type="Pfam" id="PF00542"/>
    </source>
</evidence>
<dbReference type="InterPro" id="IPR008932">
    <property type="entry name" value="Ribosomal_bL12_oligo"/>
</dbReference>
<dbReference type="InterPro" id="IPR000206">
    <property type="entry name" value="Ribosomal_bL12"/>
</dbReference>
<evidence type="ECO:0000256" key="2">
    <source>
        <dbReference type="ARBA" id="ARBA00022980"/>
    </source>
</evidence>
<dbReference type="GO" id="GO:0022625">
    <property type="term" value="C:cytosolic large ribosomal subunit"/>
    <property type="evidence" value="ECO:0007669"/>
    <property type="project" value="TreeGrafter"/>
</dbReference>
<comment type="subunit">
    <text evidence="4">Homodimer. Part of the ribosomal stalk of the 50S ribosomal subunit. Forms a multimeric L10(L12)X complex, where L10 forms an elongated spine to which 2 to 4 L12 dimers bind in a sequential fashion. Binds GTP-bound translation factors.</text>
</comment>
<feature type="compositionally biased region" description="Basic and acidic residues" evidence="5">
    <location>
        <begin position="1"/>
        <end position="12"/>
    </location>
</feature>
<comment type="similarity">
    <text evidence="1 4">Belongs to the bacterial ribosomal protein bL12 family.</text>
</comment>
<dbReference type="HAMAP" id="MF_00368">
    <property type="entry name" value="Ribosomal_bL12"/>
    <property type="match status" value="1"/>
</dbReference>
<dbReference type="PANTHER" id="PTHR45987">
    <property type="entry name" value="39S RIBOSOMAL PROTEIN L12"/>
    <property type="match status" value="1"/>
</dbReference>
<dbReference type="Gene3D" id="3.30.1390.10">
    <property type="match status" value="1"/>
</dbReference>
<proteinExistence type="inferred from homology"/>
<evidence type="ECO:0000256" key="4">
    <source>
        <dbReference type="HAMAP-Rule" id="MF_00368"/>
    </source>
</evidence>
<dbReference type="AlphaFoldDB" id="A0A2G9YCG4"/>
<dbReference type="InterPro" id="IPR036235">
    <property type="entry name" value="Ribosomal_bL12_oligo_N_sf"/>
</dbReference>
<feature type="domain" description="Large ribosomal subunit protein bL12 C-terminal" evidence="6">
    <location>
        <begin position="99"/>
        <end position="165"/>
    </location>
</feature>
<evidence type="ECO:0000313" key="8">
    <source>
        <dbReference type="EMBL" id="PIP16925.1"/>
    </source>
</evidence>
<dbReference type="PANTHER" id="PTHR45987:SF4">
    <property type="entry name" value="LARGE RIBOSOMAL SUBUNIT PROTEIN BL12M"/>
    <property type="match status" value="1"/>
</dbReference>
<protein>
    <recommendedName>
        <fullName evidence="4">Large ribosomal subunit protein bL12</fullName>
    </recommendedName>
</protein>
<keyword evidence="3 4" id="KW-0687">Ribonucleoprotein</keyword>
<dbReference type="Proteomes" id="UP000231480">
    <property type="component" value="Unassembled WGS sequence"/>
</dbReference>
<evidence type="ECO:0000259" key="7">
    <source>
        <dbReference type="Pfam" id="PF16320"/>
    </source>
</evidence>
<dbReference type="InterPro" id="IPR014719">
    <property type="entry name" value="Ribosomal_bL12_C/ClpS-like"/>
</dbReference>
<dbReference type="InterPro" id="IPR013823">
    <property type="entry name" value="Ribosomal_bL12_C"/>
</dbReference>
<evidence type="ECO:0000256" key="1">
    <source>
        <dbReference type="ARBA" id="ARBA00007197"/>
    </source>
</evidence>
<accession>A0A2G9YCG4</accession>
<comment type="caution">
    <text evidence="8">The sequence shown here is derived from an EMBL/GenBank/DDBJ whole genome shotgun (WGS) entry which is preliminary data.</text>
</comment>
<sequence length="165" mass="17455">MAEEKSIKEAKPAVRPAAASDKDKPIKKAPQEAKEIKVPAKFKDLVKQIEELTVSDLAELVKILENKFGVSAGPAISAATVAEGAAPAGGEAVVEKSSFDLELKSGGDQKIAVIKIVKEITGQGLKESKDLVDGAPKVIKQGLKKEEAEEMKKKLEEVGAAVELK</sequence>
<dbReference type="GO" id="GO:0003729">
    <property type="term" value="F:mRNA binding"/>
    <property type="evidence" value="ECO:0007669"/>
    <property type="project" value="TreeGrafter"/>
</dbReference>
<feature type="domain" description="Large ribosomal subunit protein bL12 oligomerization" evidence="7">
    <location>
        <begin position="43"/>
        <end position="89"/>
    </location>
</feature>
<dbReference type="Gene3D" id="1.20.5.710">
    <property type="entry name" value="Single helix bin"/>
    <property type="match status" value="1"/>
</dbReference>
<dbReference type="EMBL" id="PCRH01000060">
    <property type="protein sequence ID" value="PIP16925.1"/>
    <property type="molecule type" value="Genomic_DNA"/>
</dbReference>
<dbReference type="CDD" id="cd00387">
    <property type="entry name" value="Ribosomal_L7_L12"/>
    <property type="match status" value="1"/>
</dbReference>
<dbReference type="Pfam" id="PF00542">
    <property type="entry name" value="Ribosomal_L12"/>
    <property type="match status" value="1"/>
</dbReference>
<evidence type="ECO:0000256" key="5">
    <source>
        <dbReference type="SAM" id="MobiDB-lite"/>
    </source>
</evidence>
<evidence type="ECO:0000256" key="3">
    <source>
        <dbReference type="ARBA" id="ARBA00023274"/>
    </source>
</evidence>
<feature type="region of interest" description="Disordered" evidence="5">
    <location>
        <begin position="1"/>
        <end position="33"/>
    </location>
</feature>
<dbReference type="SUPFAM" id="SSF48300">
    <property type="entry name" value="Ribosomal protein L7/12, oligomerisation (N-terminal) domain"/>
    <property type="match status" value="1"/>
</dbReference>
<organism evidence="8 9">
    <name type="scientific">Candidatus Portnoybacteria bacterium CG23_combo_of_CG06-09_8_20_14_all_37_13</name>
    <dbReference type="NCBI Taxonomy" id="1974819"/>
    <lineage>
        <taxon>Bacteria</taxon>
        <taxon>Candidatus Portnoyibacteriota</taxon>
    </lineage>
</organism>
<dbReference type="SUPFAM" id="SSF54736">
    <property type="entry name" value="ClpS-like"/>
    <property type="match status" value="1"/>
</dbReference>
<evidence type="ECO:0000313" key="9">
    <source>
        <dbReference type="Proteomes" id="UP000231480"/>
    </source>
</evidence>
<reference evidence="8 9" key="1">
    <citation type="submission" date="2017-09" db="EMBL/GenBank/DDBJ databases">
        <title>Depth-based differentiation of microbial function through sediment-hosted aquifers and enrichment of novel symbionts in the deep terrestrial subsurface.</title>
        <authorList>
            <person name="Probst A.J."/>
            <person name="Ladd B."/>
            <person name="Jarett J.K."/>
            <person name="Geller-Mcgrath D.E."/>
            <person name="Sieber C.M."/>
            <person name="Emerson J.B."/>
            <person name="Anantharaman K."/>
            <person name="Thomas B.C."/>
            <person name="Malmstrom R."/>
            <person name="Stieglmeier M."/>
            <person name="Klingl A."/>
            <person name="Woyke T."/>
            <person name="Ryan C.M."/>
            <person name="Banfield J.F."/>
        </authorList>
    </citation>
    <scope>NUCLEOTIDE SEQUENCE [LARGE SCALE GENOMIC DNA]</scope>
    <source>
        <strain evidence="8">CG23_combo_of_CG06-09_8_20_14_all_37_13</strain>
    </source>
</reference>
<keyword evidence="2 4" id="KW-0689">Ribosomal protein</keyword>